<feature type="transmembrane region" description="Helical" evidence="1">
    <location>
        <begin position="161"/>
        <end position="182"/>
    </location>
</feature>
<dbReference type="InterPro" id="IPR036291">
    <property type="entry name" value="NAD(P)-bd_dom_sf"/>
</dbReference>
<evidence type="ECO:0000313" key="2">
    <source>
        <dbReference type="EMBL" id="SQI27534.1"/>
    </source>
</evidence>
<gene>
    <name evidence="2" type="primary">gntP_2</name>
    <name evidence="2" type="ORF">NCTC7307_04933</name>
</gene>
<proteinExistence type="predicted"/>
<reference evidence="2 3" key="1">
    <citation type="submission" date="2018-06" db="EMBL/GenBank/DDBJ databases">
        <authorList>
            <consortium name="Pathogen Informatics"/>
            <person name="Doyle S."/>
        </authorList>
    </citation>
    <scope>NUCLEOTIDE SEQUENCE [LARGE SCALE GENOMIC DNA]</scope>
    <source>
        <strain evidence="2 3">NCTC7307</strain>
    </source>
</reference>
<keyword evidence="1" id="KW-1133">Transmembrane helix</keyword>
<dbReference type="Gene3D" id="3.40.50.720">
    <property type="entry name" value="NAD(P)-binding Rossmann-like Domain"/>
    <property type="match status" value="1"/>
</dbReference>
<dbReference type="Proteomes" id="UP000248731">
    <property type="component" value="Chromosome 1"/>
</dbReference>
<dbReference type="InterPro" id="IPR002347">
    <property type="entry name" value="SDR_fam"/>
</dbReference>
<keyword evidence="1" id="KW-0472">Membrane</keyword>
<dbReference type="Pfam" id="PF02447">
    <property type="entry name" value="GntP_permease"/>
    <property type="match status" value="1"/>
</dbReference>
<evidence type="ECO:0000256" key="1">
    <source>
        <dbReference type="SAM" id="Phobius"/>
    </source>
</evidence>
<dbReference type="PANTHER" id="PTHR30354">
    <property type="entry name" value="GNT FAMILY GLUCONATE TRANSPORTER"/>
    <property type="match status" value="1"/>
</dbReference>
<keyword evidence="3" id="KW-1185">Reference proteome</keyword>
<keyword evidence="1" id="KW-0812">Transmembrane</keyword>
<accession>A0A2X4WU52</accession>
<dbReference type="GO" id="GO:0015568">
    <property type="term" value="F:L-idonate transmembrane transporter activity"/>
    <property type="evidence" value="ECO:0007669"/>
    <property type="project" value="TreeGrafter"/>
</dbReference>
<dbReference type="GO" id="GO:0015128">
    <property type="term" value="F:gluconate transmembrane transporter activity"/>
    <property type="evidence" value="ECO:0007669"/>
    <property type="project" value="InterPro"/>
</dbReference>
<dbReference type="EMBL" id="LS483466">
    <property type="protein sequence ID" value="SQI27534.1"/>
    <property type="molecule type" value="Genomic_DNA"/>
</dbReference>
<sequence length="244" mass="26846">MLATGLGRYGACIIVNDITPERAETAVMKLQQEGIKAIAAPFNVTHKQDIETAVEHIEKDIGAIDVLINNAGIRRRHPFTEFPEQEWRRHRRKSNCGFSRLSSRHAPYGGASGRKSNQHLFSEEEMPPFWNSIFAAVIPVILMAIAAVCEITLPKTNAIRVFFEFIGNPAVALFIAIIIAIFTLGRRNGRTVEQVMDIVGESIGAIAMILFIIPGGGAFKQVLVDSGVGQYISQLMTGTSHLLY</sequence>
<dbReference type="AlphaFoldDB" id="A0A2X4WU52"/>
<dbReference type="Pfam" id="PF00106">
    <property type="entry name" value="adh_short"/>
    <property type="match status" value="1"/>
</dbReference>
<feature type="transmembrane region" description="Helical" evidence="1">
    <location>
        <begin position="129"/>
        <end position="149"/>
    </location>
</feature>
<dbReference type="GO" id="GO:0005886">
    <property type="term" value="C:plasma membrane"/>
    <property type="evidence" value="ECO:0007669"/>
    <property type="project" value="TreeGrafter"/>
</dbReference>
<feature type="transmembrane region" description="Helical" evidence="1">
    <location>
        <begin position="202"/>
        <end position="219"/>
    </location>
</feature>
<dbReference type="InterPro" id="IPR003474">
    <property type="entry name" value="Glcn_transporter"/>
</dbReference>
<dbReference type="PANTHER" id="PTHR30354:SF9">
    <property type="entry name" value="GNT-II SYSTEM L-IDONATE TRANSPORTER"/>
    <property type="match status" value="1"/>
</dbReference>
<name>A0A2X4WU52_SALER</name>
<protein>
    <submittedName>
        <fullName evidence="2">Gluconate permease</fullName>
    </submittedName>
</protein>
<dbReference type="SUPFAM" id="SSF51735">
    <property type="entry name" value="NAD(P)-binding Rossmann-fold domains"/>
    <property type="match status" value="1"/>
</dbReference>
<organism evidence="2 3">
    <name type="scientific">Salmonella enterica subsp. arizonae</name>
    <dbReference type="NCBI Taxonomy" id="59203"/>
    <lineage>
        <taxon>Bacteria</taxon>
        <taxon>Pseudomonadati</taxon>
        <taxon>Pseudomonadota</taxon>
        <taxon>Gammaproteobacteria</taxon>
        <taxon>Enterobacterales</taxon>
        <taxon>Enterobacteriaceae</taxon>
        <taxon>Salmonella</taxon>
    </lineage>
</organism>
<evidence type="ECO:0000313" key="3">
    <source>
        <dbReference type="Proteomes" id="UP000248731"/>
    </source>
</evidence>